<gene>
    <name evidence="1" type="ORF">BPS26883_04673</name>
</gene>
<protein>
    <submittedName>
        <fullName evidence="1">Uncharacterized protein</fullName>
    </submittedName>
</protein>
<dbReference type="AlphaFoldDB" id="A0A6P2NPL3"/>
<dbReference type="Proteomes" id="UP000494162">
    <property type="component" value="Unassembled WGS sequence"/>
</dbReference>
<sequence length="366" mass="41256">MSERATQLYGGTLAPVVPDGEVAAFLSGFLAADNRFQQDWLPRYRETTEAIATALSSGAHEDLFDILWMTRDNSIADAGRGMLQSGDPDRLREELVQIISDVQKDGSPENFDHIVKRAERWRAGGRIAKVPRLLIRRVFAGIHPNHYHTTVDAPSHDAALQWFATHTKFSVPESESWAVRARSLVDHLDRLEVFRDDVLVRNMFPWFVADQVQSRSTSTRAPQYRKRSTIAFQHVPETQRKILLRHNEIQAALYKLLVKEHGQDRVWMERGTGTGGYADAVVYPVGGGCYLYETKIASSAAEVVRQAMGQLLEYGYRRGGLDPVKLFAVGEPDLDSATREFIERLQAQFKLNIEYLQVTLPDGATS</sequence>
<dbReference type="RefSeq" id="WP_174903491.1">
    <property type="nucleotide sequence ID" value="NZ_CABVPP010000042.1"/>
</dbReference>
<name>A0A6P2NPL3_9BURK</name>
<reference evidence="1 2" key="1">
    <citation type="submission" date="2019-09" db="EMBL/GenBank/DDBJ databases">
        <authorList>
            <person name="Depoorter E."/>
        </authorList>
    </citation>
    <scope>NUCLEOTIDE SEQUENCE [LARGE SCALE GENOMIC DNA]</scope>
    <source>
        <strain evidence="1">LMG 26883</strain>
    </source>
</reference>
<evidence type="ECO:0000313" key="1">
    <source>
        <dbReference type="EMBL" id="VWB96627.1"/>
    </source>
</evidence>
<dbReference type="EMBL" id="CABVPP010000042">
    <property type="protein sequence ID" value="VWB96627.1"/>
    <property type="molecule type" value="Genomic_DNA"/>
</dbReference>
<organism evidence="1 2">
    <name type="scientific">Burkholderia pseudomultivorans</name>
    <dbReference type="NCBI Taxonomy" id="1207504"/>
    <lineage>
        <taxon>Bacteria</taxon>
        <taxon>Pseudomonadati</taxon>
        <taxon>Pseudomonadota</taxon>
        <taxon>Betaproteobacteria</taxon>
        <taxon>Burkholderiales</taxon>
        <taxon>Burkholderiaceae</taxon>
        <taxon>Burkholderia</taxon>
        <taxon>Burkholderia cepacia complex</taxon>
    </lineage>
</organism>
<proteinExistence type="predicted"/>
<accession>A0A6P2NPL3</accession>
<dbReference type="GeneID" id="93171718"/>
<evidence type="ECO:0000313" key="2">
    <source>
        <dbReference type="Proteomes" id="UP000494162"/>
    </source>
</evidence>